<keyword evidence="4" id="KW-0997">Cell inner membrane</keyword>
<gene>
    <name evidence="10" type="ORF">CFX1CAM_2225</name>
</gene>
<feature type="transmembrane region" description="Helical" evidence="8">
    <location>
        <begin position="75"/>
        <end position="97"/>
    </location>
</feature>
<evidence type="ECO:0000256" key="1">
    <source>
        <dbReference type="ARBA" id="ARBA00004429"/>
    </source>
</evidence>
<dbReference type="PROSITE" id="PS50928">
    <property type="entry name" value="ABC_TM1"/>
    <property type="match status" value="2"/>
</dbReference>
<dbReference type="InterPro" id="IPR000515">
    <property type="entry name" value="MetI-like"/>
</dbReference>
<feature type="domain" description="ABC transmembrane type-1" evidence="9">
    <location>
        <begin position="71"/>
        <end position="279"/>
    </location>
</feature>
<feature type="domain" description="ABC transmembrane type-1" evidence="9">
    <location>
        <begin position="368"/>
        <end position="562"/>
    </location>
</feature>
<feature type="transmembrane region" description="Helical" evidence="8">
    <location>
        <begin position="20"/>
        <end position="43"/>
    </location>
</feature>
<comment type="similarity">
    <text evidence="8">Belongs to the binding-protein-dependent transport system permease family.</text>
</comment>
<evidence type="ECO:0000256" key="7">
    <source>
        <dbReference type="ARBA" id="ARBA00023136"/>
    </source>
</evidence>
<reference evidence="11" key="1">
    <citation type="submission" date="2017-05" db="EMBL/GenBank/DDBJ databases">
        <authorList>
            <person name="Kirkegaard R."/>
            <person name="Mcilroy J S."/>
        </authorList>
    </citation>
    <scope>NUCLEOTIDE SEQUENCE [LARGE SCALE GENOMIC DNA]</scope>
</reference>
<dbReference type="Proteomes" id="UP000195514">
    <property type="component" value="Chromosome I"/>
</dbReference>
<dbReference type="GO" id="GO:0055085">
    <property type="term" value="P:transmembrane transport"/>
    <property type="evidence" value="ECO:0007669"/>
    <property type="project" value="InterPro"/>
</dbReference>
<dbReference type="InterPro" id="IPR035906">
    <property type="entry name" value="MetI-like_sf"/>
</dbReference>
<dbReference type="CDD" id="cd06261">
    <property type="entry name" value="TM_PBP2"/>
    <property type="match status" value="2"/>
</dbReference>
<feature type="transmembrane region" description="Helical" evidence="8">
    <location>
        <begin position="433"/>
        <end position="451"/>
    </location>
</feature>
<dbReference type="RefSeq" id="WP_087863110.1">
    <property type="nucleotide sequence ID" value="NZ_LT859958.1"/>
</dbReference>
<dbReference type="OrthoDB" id="9776648at2"/>
<keyword evidence="11" id="KW-1185">Reference proteome</keyword>
<keyword evidence="6 8" id="KW-1133">Transmembrane helix</keyword>
<dbReference type="GO" id="GO:0005886">
    <property type="term" value="C:plasma membrane"/>
    <property type="evidence" value="ECO:0007669"/>
    <property type="project" value="UniProtKB-SubCell"/>
</dbReference>
<feature type="transmembrane region" description="Helical" evidence="8">
    <location>
        <begin position="109"/>
        <end position="129"/>
    </location>
</feature>
<keyword evidence="2 8" id="KW-0813">Transport</keyword>
<evidence type="ECO:0000256" key="6">
    <source>
        <dbReference type="ARBA" id="ARBA00022989"/>
    </source>
</evidence>
<evidence type="ECO:0000256" key="3">
    <source>
        <dbReference type="ARBA" id="ARBA00022475"/>
    </source>
</evidence>
<sequence length="572" mass="62639">MKTATSKKQVDRSRLIQSTIFFLGIIIFVLLLALIIFPSWTLIKTSLTANKQFSFQNYGELLSDSSTYLALKNTLFVSSLGSIGATIIGVLVAWLLARTDIPYKRFWQTLLIVPYLIPPFIGAIAWVYLVGPVGYINKLWIAISGTIRPLIKIYSKWGIIFVMAFYSYPIAYMMTLGPLRQMNPSLEEAARISGASIGRTLRDIVIPLMIPSIGGAFLLIFMSMMANFGIPAVIGMPARYYVMTTKIFLTILNYDKANNLALAAGLSMLLVVIATIMMSLQRLLQKGKSFSIISGKSSQPQLVALGKWKPLAVTFLSIMVIGTVIAPLTAIFLTSITRVIGIPLTADNLTLNNYIQVVVGVAKVKRAIRNSLLMAAGSATVIVIISLILSYLLVRVRVKGSQLIETITLLPYAIPGTVVALALILAFLKPLPLIGISIYNTIWIIVIGYITRFLTLGIRSISAAFEQVHVSLEEAARMSGANFITAFKDIVIPLIKTNVFAGWFMAFIPALTELTLSILLFSVGNETLGTVVFGLHQEGKVLMTAALAFMVTLIVLTLNFITNKVTKNQMGF</sequence>
<feature type="transmembrane region" description="Helical" evidence="8">
    <location>
        <begin position="260"/>
        <end position="280"/>
    </location>
</feature>
<name>A0A1Y6KB98_9CHLR</name>
<dbReference type="Pfam" id="PF00528">
    <property type="entry name" value="BPD_transp_1"/>
    <property type="match status" value="2"/>
</dbReference>
<evidence type="ECO:0000256" key="2">
    <source>
        <dbReference type="ARBA" id="ARBA00022448"/>
    </source>
</evidence>
<feature type="transmembrane region" description="Helical" evidence="8">
    <location>
        <begin position="541"/>
        <end position="561"/>
    </location>
</feature>
<evidence type="ECO:0000256" key="5">
    <source>
        <dbReference type="ARBA" id="ARBA00022692"/>
    </source>
</evidence>
<dbReference type="Gene3D" id="1.10.3720.10">
    <property type="entry name" value="MetI-like"/>
    <property type="match status" value="2"/>
</dbReference>
<feature type="transmembrane region" description="Helical" evidence="8">
    <location>
        <begin position="372"/>
        <end position="394"/>
    </location>
</feature>
<evidence type="ECO:0000256" key="4">
    <source>
        <dbReference type="ARBA" id="ARBA00022519"/>
    </source>
</evidence>
<proteinExistence type="inferred from homology"/>
<evidence type="ECO:0000256" key="8">
    <source>
        <dbReference type="RuleBase" id="RU363032"/>
    </source>
</evidence>
<feature type="transmembrane region" description="Helical" evidence="8">
    <location>
        <begin position="311"/>
        <end position="333"/>
    </location>
</feature>
<protein>
    <submittedName>
        <fullName evidence="10">Putative ABC transporter, permease protein</fullName>
    </submittedName>
</protein>
<feature type="transmembrane region" description="Helical" evidence="8">
    <location>
        <begin position="238"/>
        <end position="254"/>
    </location>
</feature>
<dbReference type="SUPFAM" id="SSF161098">
    <property type="entry name" value="MetI-like"/>
    <property type="match status" value="2"/>
</dbReference>
<feature type="transmembrane region" description="Helical" evidence="8">
    <location>
        <begin position="158"/>
        <end position="176"/>
    </location>
</feature>
<accession>A0A1Y6KB98</accession>
<dbReference type="EMBL" id="LT859958">
    <property type="protein sequence ID" value="SMX55290.1"/>
    <property type="molecule type" value="Genomic_DNA"/>
</dbReference>
<evidence type="ECO:0000313" key="10">
    <source>
        <dbReference type="EMBL" id="SMX55290.1"/>
    </source>
</evidence>
<keyword evidence="3" id="KW-1003">Cell membrane</keyword>
<evidence type="ECO:0000259" key="9">
    <source>
        <dbReference type="PROSITE" id="PS50928"/>
    </source>
</evidence>
<dbReference type="KEGG" id="abat:CFX1CAM_2225"/>
<comment type="subcellular location">
    <subcellularLocation>
        <location evidence="1">Cell inner membrane</location>
        <topology evidence="1">Multi-pass membrane protein</topology>
    </subcellularLocation>
    <subcellularLocation>
        <location evidence="8">Cell membrane</location>
        <topology evidence="8">Multi-pass membrane protein</topology>
    </subcellularLocation>
</comment>
<dbReference type="PANTHER" id="PTHR43357:SF3">
    <property type="entry name" value="FE(3+)-TRANSPORT SYSTEM PERMEASE PROTEIN FBPB 2"/>
    <property type="match status" value="1"/>
</dbReference>
<keyword evidence="7 8" id="KW-0472">Membrane</keyword>
<evidence type="ECO:0000313" key="11">
    <source>
        <dbReference type="Proteomes" id="UP000195514"/>
    </source>
</evidence>
<feature type="transmembrane region" description="Helical" evidence="8">
    <location>
        <begin position="406"/>
        <end position="427"/>
    </location>
</feature>
<keyword evidence="5 8" id="KW-0812">Transmembrane</keyword>
<feature type="transmembrane region" description="Helical" evidence="8">
    <location>
        <begin position="500"/>
        <end position="521"/>
    </location>
</feature>
<feature type="transmembrane region" description="Helical" evidence="8">
    <location>
        <begin position="204"/>
        <end position="226"/>
    </location>
</feature>
<dbReference type="PANTHER" id="PTHR43357">
    <property type="entry name" value="INNER MEMBRANE ABC TRANSPORTER PERMEASE PROTEIN YDCV"/>
    <property type="match status" value="1"/>
</dbReference>
<dbReference type="AlphaFoldDB" id="A0A1Y6KB98"/>
<organism evidence="10 11">
    <name type="scientific">Candidatus Brevifilum fermentans</name>
    <dbReference type="NCBI Taxonomy" id="1986204"/>
    <lineage>
        <taxon>Bacteria</taxon>
        <taxon>Bacillati</taxon>
        <taxon>Chloroflexota</taxon>
        <taxon>Anaerolineae</taxon>
        <taxon>Anaerolineales</taxon>
        <taxon>Anaerolineaceae</taxon>
        <taxon>Candidatus Brevifilum</taxon>
    </lineage>
</organism>